<reference evidence="2" key="1">
    <citation type="submission" date="2022-11" db="EMBL/GenBank/DDBJ databases">
        <title>Minimal conservation of predation-associated metabolite biosynthetic gene clusters underscores biosynthetic potential of Myxococcota including descriptions for ten novel species: Archangium lansinium sp. nov., Myxococcus landrumus sp. nov., Nannocystis bai.</title>
        <authorList>
            <person name="Ahearne A."/>
            <person name="Stevens C."/>
            <person name="Dowd S."/>
        </authorList>
    </citation>
    <scope>NUCLEOTIDE SEQUENCE</scope>
    <source>
        <strain evidence="2">Fl3</strain>
    </source>
</reference>
<evidence type="ECO:0000313" key="2">
    <source>
        <dbReference type="EMBL" id="WAS90824.1"/>
    </source>
</evidence>
<dbReference type="EMBL" id="CP114040">
    <property type="protein sequence ID" value="WAS90824.1"/>
    <property type="molecule type" value="Genomic_DNA"/>
</dbReference>
<keyword evidence="3" id="KW-1185">Reference proteome</keyword>
<dbReference type="Proteomes" id="UP001164459">
    <property type="component" value="Chromosome"/>
</dbReference>
<name>A0ABY7GV25_9BACT</name>
<evidence type="ECO:0000256" key="1">
    <source>
        <dbReference type="SAM" id="MobiDB-lite"/>
    </source>
</evidence>
<proteinExistence type="predicted"/>
<feature type="compositionally biased region" description="Low complexity" evidence="1">
    <location>
        <begin position="50"/>
        <end position="98"/>
    </location>
</feature>
<dbReference type="RefSeq" id="WP_269033151.1">
    <property type="nucleotide sequence ID" value="NZ_CP114040.1"/>
</dbReference>
<dbReference type="PROSITE" id="PS51257">
    <property type="entry name" value="PROKAR_LIPOPROTEIN"/>
    <property type="match status" value="1"/>
</dbReference>
<evidence type="ECO:0000313" key="3">
    <source>
        <dbReference type="Proteomes" id="UP001164459"/>
    </source>
</evidence>
<sequence length="208" mass="20563">MIEARALWTLLPAVILAGGCSKNPGGTEATSETDPVPASASETAADPSLASASETSAGTATASGSETTDGPVTSTGSSTSTTDAPTSDPSTTGSSTGAPATPCHLNFTEAACKAGVDCVFIPGLEVSVRDGECVFGELGEVGFCYHLEGGGPDAPSGYFEVETGRVVAFPNTPTPPPAGWEKCTCGAPSPEACQLCAGECGVDSNTSF</sequence>
<organism evidence="2 3">
    <name type="scientific">Nannocystis punicea</name>
    <dbReference type="NCBI Taxonomy" id="2995304"/>
    <lineage>
        <taxon>Bacteria</taxon>
        <taxon>Pseudomonadati</taxon>
        <taxon>Myxococcota</taxon>
        <taxon>Polyangia</taxon>
        <taxon>Nannocystales</taxon>
        <taxon>Nannocystaceae</taxon>
        <taxon>Nannocystis</taxon>
    </lineage>
</organism>
<accession>A0ABY7GV25</accession>
<gene>
    <name evidence="2" type="ORF">O0S08_31940</name>
</gene>
<feature type="region of interest" description="Disordered" evidence="1">
    <location>
        <begin position="22"/>
        <end position="98"/>
    </location>
</feature>
<protein>
    <submittedName>
        <fullName evidence="2">Uncharacterized protein</fullName>
    </submittedName>
</protein>